<feature type="compositionally biased region" description="Polar residues" evidence="1">
    <location>
        <begin position="1"/>
        <end position="16"/>
    </location>
</feature>
<dbReference type="EMBL" id="CAAALY010261282">
    <property type="protein sequence ID" value="VEL39442.1"/>
    <property type="molecule type" value="Genomic_DNA"/>
</dbReference>
<dbReference type="Proteomes" id="UP000784294">
    <property type="component" value="Unassembled WGS sequence"/>
</dbReference>
<evidence type="ECO:0000313" key="3">
    <source>
        <dbReference type="Proteomes" id="UP000784294"/>
    </source>
</evidence>
<proteinExistence type="predicted"/>
<sequence length="82" mass="9048">MLSSALRQTKWKSASGSVRVGKPEIPPYRPEPAETRDRKHWPGCGQDRARVMRQPGHSNTFNGARMVSKGCRGLNEVTATNG</sequence>
<gene>
    <name evidence="2" type="ORF">PXEA_LOCUS32882</name>
</gene>
<protein>
    <submittedName>
        <fullName evidence="2">Uncharacterized protein</fullName>
    </submittedName>
</protein>
<keyword evidence="3" id="KW-1185">Reference proteome</keyword>
<evidence type="ECO:0000256" key="1">
    <source>
        <dbReference type="SAM" id="MobiDB-lite"/>
    </source>
</evidence>
<accession>A0A448XLG7</accession>
<organism evidence="2 3">
    <name type="scientific">Protopolystoma xenopodis</name>
    <dbReference type="NCBI Taxonomy" id="117903"/>
    <lineage>
        <taxon>Eukaryota</taxon>
        <taxon>Metazoa</taxon>
        <taxon>Spiralia</taxon>
        <taxon>Lophotrochozoa</taxon>
        <taxon>Platyhelminthes</taxon>
        <taxon>Monogenea</taxon>
        <taxon>Polyopisthocotylea</taxon>
        <taxon>Polystomatidea</taxon>
        <taxon>Polystomatidae</taxon>
        <taxon>Protopolystoma</taxon>
    </lineage>
</organism>
<name>A0A448XLG7_9PLAT</name>
<dbReference type="AlphaFoldDB" id="A0A448XLG7"/>
<evidence type="ECO:0000313" key="2">
    <source>
        <dbReference type="EMBL" id="VEL39442.1"/>
    </source>
</evidence>
<feature type="region of interest" description="Disordered" evidence="1">
    <location>
        <begin position="1"/>
        <end position="44"/>
    </location>
</feature>
<comment type="caution">
    <text evidence="2">The sequence shown here is derived from an EMBL/GenBank/DDBJ whole genome shotgun (WGS) entry which is preliminary data.</text>
</comment>
<reference evidence="2" key="1">
    <citation type="submission" date="2018-11" db="EMBL/GenBank/DDBJ databases">
        <authorList>
            <consortium name="Pathogen Informatics"/>
        </authorList>
    </citation>
    <scope>NUCLEOTIDE SEQUENCE</scope>
</reference>